<name>A0A162B6H1_9GAMM</name>
<evidence type="ECO:0000313" key="2">
    <source>
        <dbReference type="Proteomes" id="UP000076486"/>
    </source>
</evidence>
<protein>
    <submittedName>
        <fullName evidence="1">Uncharacterized protein</fullName>
    </submittedName>
</protein>
<gene>
    <name evidence="1" type="ORF">N473_08415</name>
</gene>
<reference evidence="1 2" key="1">
    <citation type="submission" date="2013-07" db="EMBL/GenBank/DDBJ databases">
        <title>Comparative Genomic and Metabolomic Analysis of Twelve Strains of Pseudoalteromonas luteoviolacea.</title>
        <authorList>
            <person name="Vynne N.G."/>
            <person name="Mansson M."/>
            <person name="Gram L."/>
        </authorList>
    </citation>
    <scope>NUCLEOTIDE SEQUENCE [LARGE SCALE GENOMIC DNA]</scope>
    <source>
        <strain evidence="1 2">CPMOR-1</strain>
    </source>
</reference>
<accession>A0A162B6H1</accession>
<comment type="caution">
    <text evidence="1">The sequence shown here is derived from an EMBL/GenBank/DDBJ whole genome shotgun (WGS) entry which is preliminary data.</text>
</comment>
<dbReference type="PATRIC" id="fig|1365248.3.peg.361"/>
<proteinExistence type="predicted"/>
<dbReference type="AlphaFoldDB" id="A0A162B6H1"/>
<organism evidence="1 2">
    <name type="scientific">Pseudoalteromonas luteoviolacea CPMOR-1</name>
    <dbReference type="NCBI Taxonomy" id="1365248"/>
    <lineage>
        <taxon>Bacteria</taxon>
        <taxon>Pseudomonadati</taxon>
        <taxon>Pseudomonadota</taxon>
        <taxon>Gammaproteobacteria</taxon>
        <taxon>Alteromonadales</taxon>
        <taxon>Pseudoalteromonadaceae</taxon>
        <taxon>Pseudoalteromonas</taxon>
    </lineage>
</organism>
<sequence length="37" mass="4633">MAERARILRIVLKISNRFMQEIRKNREKSYKNLKNRK</sequence>
<dbReference type="Proteomes" id="UP000076486">
    <property type="component" value="Unassembled WGS sequence"/>
</dbReference>
<dbReference type="EMBL" id="AUYC01000011">
    <property type="protein sequence ID" value="KZN67235.1"/>
    <property type="molecule type" value="Genomic_DNA"/>
</dbReference>
<evidence type="ECO:0000313" key="1">
    <source>
        <dbReference type="EMBL" id="KZN67235.1"/>
    </source>
</evidence>